<dbReference type="AlphaFoldDB" id="A0AAN9I8X5"/>
<evidence type="ECO:0000256" key="1">
    <source>
        <dbReference type="ARBA" id="ARBA00009861"/>
    </source>
</evidence>
<dbReference type="EMBL" id="JAYWIO010000004">
    <property type="protein sequence ID" value="KAK7269214.1"/>
    <property type="molecule type" value="Genomic_DNA"/>
</dbReference>
<dbReference type="Pfam" id="PF02458">
    <property type="entry name" value="Transferase"/>
    <property type="match status" value="1"/>
</dbReference>
<evidence type="ECO:0000313" key="3">
    <source>
        <dbReference type="Proteomes" id="UP001372338"/>
    </source>
</evidence>
<dbReference type="Gene3D" id="3.30.559.10">
    <property type="entry name" value="Chloramphenicol acetyltransferase-like domain"/>
    <property type="match status" value="2"/>
</dbReference>
<name>A0AAN9I8X5_CROPI</name>
<organism evidence="2 3">
    <name type="scientific">Crotalaria pallida</name>
    <name type="common">Smooth rattlebox</name>
    <name type="synonym">Crotalaria striata</name>
    <dbReference type="NCBI Taxonomy" id="3830"/>
    <lineage>
        <taxon>Eukaryota</taxon>
        <taxon>Viridiplantae</taxon>
        <taxon>Streptophyta</taxon>
        <taxon>Embryophyta</taxon>
        <taxon>Tracheophyta</taxon>
        <taxon>Spermatophyta</taxon>
        <taxon>Magnoliopsida</taxon>
        <taxon>eudicotyledons</taxon>
        <taxon>Gunneridae</taxon>
        <taxon>Pentapetalae</taxon>
        <taxon>rosids</taxon>
        <taxon>fabids</taxon>
        <taxon>Fabales</taxon>
        <taxon>Fabaceae</taxon>
        <taxon>Papilionoideae</taxon>
        <taxon>50 kb inversion clade</taxon>
        <taxon>genistoids sensu lato</taxon>
        <taxon>core genistoids</taxon>
        <taxon>Crotalarieae</taxon>
        <taxon>Crotalaria</taxon>
    </lineage>
</organism>
<evidence type="ECO:0000313" key="2">
    <source>
        <dbReference type="EMBL" id="KAK7269214.1"/>
    </source>
</evidence>
<protein>
    <submittedName>
        <fullName evidence="2">Uncharacterized protein</fullName>
    </submittedName>
</protein>
<dbReference type="GO" id="GO:0016747">
    <property type="term" value="F:acyltransferase activity, transferring groups other than amino-acyl groups"/>
    <property type="evidence" value="ECO:0007669"/>
    <property type="project" value="TreeGrafter"/>
</dbReference>
<dbReference type="InterPro" id="IPR050317">
    <property type="entry name" value="Plant_Fungal_Acyltransferase"/>
</dbReference>
<reference evidence="2 3" key="1">
    <citation type="submission" date="2024-01" db="EMBL/GenBank/DDBJ databases">
        <title>The genomes of 5 underutilized Papilionoideae crops provide insights into root nodulation and disease resistanc.</title>
        <authorList>
            <person name="Yuan L."/>
        </authorList>
    </citation>
    <scope>NUCLEOTIDE SEQUENCE [LARGE SCALE GENOMIC DNA]</scope>
    <source>
        <strain evidence="2">ZHUSHIDOU_FW_LH</strain>
        <tissue evidence="2">Leaf</tissue>
    </source>
</reference>
<accession>A0AAN9I8X5</accession>
<comment type="caution">
    <text evidence="2">The sequence shown here is derived from an EMBL/GenBank/DDBJ whole genome shotgun (WGS) entry which is preliminary data.</text>
</comment>
<proteinExistence type="inferred from homology"/>
<dbReference type="Proteomes" id="UP001372338">
    <property type="component" value="Unassembled WGS sequence"/>
</dbReference>
<dbReference type="PANTHER" id="PTHR31642:SF316">
    <property type="entry name" value="PROTEIN ECERIFERUM 26-LIKE"/>
    <property type="match status" value="1"/>
</dbReference>
<keyword evidence="3" id="KW-1185">Reference proteome</keyword>
<gene>
    <name evidence="2" type="ORF">RIF29_21932</name>
</gene>
<dbReference type="InterPro" id="IPR023213">
    <property type="entry name" value="CAT-like_dom_sf"/>
</dbReference>
<comment type="similarity">
    <text evidence="1">Belongs to the plant acyltransferase family.</text>
</comment>
<dbReference type="PANTHER" id="PTHR31642">
    <property type="entry name" value="TRICHOTHECENE 3-O-ACETYLTRANSFERASE"/>
    <property type="match status" value="1"/>
</dbReference>
<sequence>MTMSKSKVTVHSTLTVVSSEPIIDSGKSHPLTVLDQAMGLRTLSMIYYYKDLGNLLGSFELDPLRESLCKVLTLYPNMTGRLAKGQDGNWEIRYNDAGVRVIMTNVDATLHEWLTSENESNNEALLIAWEDMPLDDPKTWSPFRIQINIFKGGDVAIGLSCSHMVADPTSLASFFKSWTETQRHLPITNPPFFTTPTPQLNANSSPSHYATTTTTATLSSSSTQTKKRVTATFKFSNSVIKKCVSQVHNICPNATPFDFLSALFWTRVTHLKPHKKNQDQTHSLSICTDFRRLMKTPLPTGYFGNALHFSMLSVKDMDSVGLEGITSLVHKHLEVAELENEGNFGGVQSLMYGCELTCVCMEHMMVSDSSGNNDADDESLMYSAVFSKNEKPVHVSCHVGNMNENNGEGLIMVMPSLEGGHARNVMVTLPEEELAELIKDEAILQLEPTIMLASCW</sequence>